<comment type="caution">
    <text evidence="2">The sequence shown here is derived from an EMBL/GenBank/DDBJ whole genome shotgun (WGS) entry which is preliminary data.</text>
</comment>
<evidence type="ECO:0000259" key="1">
    <source>
        <dbReference type="Pfam" id="PF21445"/>
    </source>
</evidence>
<proteinExistence type="predicted"/>
<sequence length="166" mass="19724">FIEMMDQSEWLKRAEIYIDGFHNFSTLEYQIIQSLVKYAKKVTIVLTTDGDRDLFSLFRKPSESLTHIEEIANNLNIQLHSRQFLDVQRFIHNDLKHLEQNFNALQFVPIPTEGNVEILEASGMREEINEVARRILRENREQGRRFQDIAILYRDESYAYLMESIL</sequence>
<dbReference type="Proteomes" id="UP000265541">
    <property type="component" value="Unassembled WGS sequence"/>
</dbReference>
<keyword evidence="2" id="KW-0347">Helicase</keyword>
<dbReference type="AlphaFoldDB" id="A0A3A0UJT3"/>
<organism evidence="2 3">
    <name type="scientific">Staphylococcus gallinarum</name>
    <dbReference type="NCBI Taxonomy" id="1293"/>
    <lineage>
        <taxon>Bacteria</taxon>
        <taxon>Bacillati</taxon>
        <taxon>Bacillota</taxon>
        <taxon>Bacilli</taxon>
        <taxon>Bacillales</taxon>
        <taxon>Staphylococcaceae</taxon>
        <taxon>Staphylococcus</taxon>
    </lineage>
</organism>
<accession>A0A3A0UJT3</accession>
<gene>
    <name evidence="2" type="ORF">BUZ14_17330</name>
</gene>
<feature type="non-terminal residue" evidence="2">
    <location>
        <position position="1"/>
    </location>
</feature>
<keyword evidence="2" id="KW-0540">Nuclease</keyword>
<evidence type="ECO:0000313" key="2">
    <source>
        <dbReference type="EMBL" id="RIP13491.1"/>
    </source>
</evidence>
<keyword evidence="2" id="KW-0547">Nucleotide-binding</keyword>
<dbReference type="InterPro" id="IPR027417">
    <property type="entry name" value="P-loop_NTPase"/>
</dbReference>
<keyword evidence="2" id="KW-0378">Hydrolase</keyword>
<evidence type="ECO:0000313" key="3">
    <source>
        <dbReference type="Proteomes" id="UP000265541"/>
    </source>
</evidence>
<protein>
    <submittedName>
        <fullName evidence="2">Helicase-exonuclease AddAB subunit AddB</fullName>
    </submittedName>
</protein>
<dbReference type="GO" id="GO:0004386">
    <property type="term" value="F:helicase activity"/>
    <property type="evidence" value="ECO:0007669"/>
    <property type="project" value="UniProtKB-KW"/>
</dbReference>
<name>A0A3A0UJT3_STAGA</name>
<keyword evidence="2" id="KW-0067">ATP-binding</keyword>
<feature type="domain" description="ATP-dependent helicase/deoxyribonuclease subunit B N-terminal" evidence="1">
    <location>
        <begin position="2"/>
        <end position="99"/>
    </location>
</feature>
<dbReference type="Gene3D" id="3.40.50.300">
    <property type="entry name" value="P-loop containing nucleotide triphosphate hydrolases"/>
    <property type="match status" value="2"/>
</dbReference>
<dbReference type="GO" id="GO:0004527">
    <property type="term" value="F:exonuclease activity"/>
    <property type="evidence" value="ECO:0007669"/>
    <property type="project" value="UniProtKB-KW"/>
</dbReference>
<keyword evidence="2" id="KW-0269">Exonuclease</keyword>
<dbReference type="Pfam" id="PF21445">
    <property type="entry name" value="ADDB_N"/>
    <property type="match status" value="1"/>
</dbReference>
<dbReference type="EMBL" id="QYJN01000613">
    <property type="protein sequence ID" value="RIP13491.1"/>
    <property type="molecule type" value="Genomic_DNA"/>
</dbReference>
<reference evidence="2 3" key="1">
    <citation type="journal article" date="2016" name="Front. Microbiol.">
        <title>Comprehensive Phylogenetic Analysis of Bovine Non-aureus Staphylococci Species Based on Whole-Genome Sequencing.</title>
        <authorList>
            <person name="Naushad S."/>
            <person name="Barkema H.W."/>
            <person name="Luby C."/>
            <person name="Condas L.A."/>
            <person name="Nobrega D.B."/>
            <person name="Carson D.A."/>
            <person name="De Buck J."/>
        </authorList>
    </citation>
    <scope>NUCLEOTIDE SEQUENCE [LARGE SCALE GENOMIC DNA]</scope>
    <source>
        <strain evidence="2 3">SNUC 4781</strain>
    </source>
</reference>
<dbReference type="SUPFAM" id="SSF52540">
    <property type="entry name" value="P-loop containing nucleoside triphosphate hydrolases"/>
    <property type="match status" value="1"/>
</dbReference>
<feature type="non-terminal residue" evidence="2">
    <location>
        <position position="166"/>
    </location>
</feature>
<dbReference type="InterPro" id="IPR049035">
    <property type="entry name" value="ADDB_N"/>
</dbReference>